<accession>A0ABP7IY77</accession>
<evidence type="ECO:0000313" key="1">
    <source>
        <dbReference type="EMBL" id="GAA3829647.1"/>
    </source>
</evidence>
<protein>
    <submittedName>
        <fullName evidence="1">Streptomycin 6-kinase</fullName>
    </submittedName>
</protein>
<dbReference type="Pfam" id="PF04655">
    <property type="entry name" value="APH_6_hur"/>
    <property type="match status" value="1"/>
</dbReference>
<name>A0ABP7IY77_9ACTN</name>
<reference evidence="2" key="1">
    <citation type="journal article" date="2019" name="Int. J. Syst. Evol. Microbiol.">
        <title>The Global Catalogue of Microorganisms (GCM) 10K type strain sequencing project: providing services to taxonomists for standard genome sequencing and annotation.</title>
        <authorList>
            <consortium name="The Broad Institute Genomics Platform"/>
            <consortium name="The Broad Institute Genome Sequencing Center for Infectious Disease"/>
            <person name="Wu L."/>
            <person name="Ma J."/>
        </authorList>
    </citation>
    <scope>NUCLEOTIDE SEQUENCE [LARGE SCALE GENOMIC DNA]</scope>
    <source>
        <strain evidence="2">JCM 16953</strain>
    </source>
</reference>
<dbReference type="InterPro" id="IPR006748">
    <property type="entry name" value="NH2Glyco/OHUrea_AB-resist_kin"/>
</dbReference>
<dbReference type="InterPro" id="IPR011009">
    <property type="entry name" value="Kinase-like_dom_sf"/>
</dbReference>
<sequence length="315" mass="35232">MRLPGPVPPGLEEHRSLGADWADWLDRLPVLAADVSEEWGLTFEGPLWHGFCSLVAPVTTTRGRPAVLKIHTDADAEESDHEHLALQHWRGRGAVRLLRADPGRRALLLERLERTDLSDHWDEEACRIVAGLYPLLHLPVMPQLRAQSTYVARWAAALARDAHDVPVPRRLVDQAVSLARELCAEPATAVIHADLHYENVLLGDRDGAPTWLAIDPKPTNGDPHYELEPMLRNRFEEYAAPGAFGSVRDGIRRRFHALVDAAGFDEHRARDWVVVRSVLDAHWAHADAVRAGRPLDAEDRDHVTRCITVAKAVQD</sequence>
<proteinExistence type="predicted"/>
<organism evidence="1 2">
    <name type="scientific">Nocardioides panacisoli</name>
    <dbReference type="NCBI Taxonomy" id="627624"/>
    <lineage>
        <taxon>Bacteria</taxon>
        <taxon>Bacillati</taxon>
        <taxon>Actinomycetota</taxon>
        <taxon>Actinomycetes</taxon>
        <taxon>Propionibacteriales</taxon>
        <taxon>Nocardioidaceae</taxon>
        <taxon>Nocardioides</taxon>
    </lineage>
</organism>
<evidence type="ECO:0000313" key="2">
    <source>
        <dbReference type="Proteomes" id="UP001501821"/>
    </source>
</evidence>
<comment type="caution">
    <text evidence="1">The sequence shown here is derived from an EMBL/GenBank/DDBJ whole genome shotgun (WGS) entry which is preliminary data.</text>
</comment>
<keyword evidence="2" id="KW-1185">Reference proteome</keyword>
<dbReference type="SUPFAM" id="SSF56112">
    <property type="entry name" value="Protein kinase-like (PK-like)"/>
    <property type="match status" value="1"/>
</dbReference>
<gene>
    <name evidence="1" type="ORF">GCM10022242_33860</name>
</gene>
<dbReference type="Proteomes" id="UP001501821">
    <property type="component" value="Unassembled WGS sequence"/>
</dbReference>
<dbReference type="RefSeq" id="WP_344777620.1">
    <property type="nucleotide sequence ID" value="NZ_BAABAH010000014.1"/>
</dbReference>
<dbReference type="EMBL" id="BAABAH010000014">
    <property type="protein sequence ID" value="GAA3829647.1"/>
    <property type="molecule type" value="Genomic_DNA"/>
</dbReference>